<sequence length="49" mass="5973">QTKPKSGTEYDTWKYVRDSWKRQEMSDIRYHSNDLIEPTRPLRIKPCSM</sequence>
<protein>
    <submittedName>
        <fullName evidence="1">Uncharacterized protein</fullName>
    </submittedName>
</protein>
<comment type="caution">
    <text evidence="1">The sequence shown here is derived from an EMBL/GenBank/DDBJ whole genome shotgun (WGS) entry which is preliminary data.</text>
</comment>
<feature type="non-terminal residue" evidence="1">
    <location>
        <position position="1"/>
    </location>
</feature>
<dbReference type="EMBL" id="JASPKZ010007888">
    <property type="protein sequence ID" value="KAJ9581563.1"/>
    <property type="molecule type" value="Genomic_DNA"/>
</dbReference>
<evidence type="ECO:0000313" key="2">
    <source>
        <dbReference type="Proteomes" id="UP001233999"/>
    </source>
</evidence>
<feature type="non-terminal residue" evidence="1">
    <location>
        <position position="49"/>
    </location>
</feature>
<name>A0AAD8E914_DIPPU</name>
<dbReference type="AlphaFoldDB" id="A0AAD8E914"/>
<gene>
    <name evidence="1" type="ORF">L9F63_023246</name>
</gene>
<reference evidence="1" key="1">
    <citation type="journal article" date="2023" name="IScience">
        <title>Live-bearing cockroach genome reveals convergent evolutionary mechanisms linked to viviparity in insects and beyond.</title>
        <authorList>
            <person name="Fouks B."/>
            <person name="Harrison M.C."/>
            <person name="Mikhailova A.A."/>
            <person name="Marchal E."/>
            <person name="English S."/>
            <person name="Carruthers M."/>
            <person name="Jennings E.C."/>
            <person name="Chiamaka E.L."/>
            <person name="Frigard R.A."/>
            <person name="Pippel M."/>
            <person name="Attardo G.M."/>
            <person name="Benoit J.B."/>
            <person name="Bornberg-Bauer E."/>
            <person name="Tobe S.S."/>
        </authorList>
    </citation>
    <scope>NUCLEOTIDE SEQUENCE</scope>
    <source>
        <strain evidence="1">Stay&amp;Tobe</strain>
    </source>
</reference>
<evidence type="ECO:0000313" key="1">
    <source>
        <dbReference type="EMBL" id="KAJ9581563.1"/>
    </source>
</evidence>
<keyword evidence="2" id="KW-1185">Reference proteome</keyword>
<accession>A0AAD8E914</accession>
<dbReference type="Proteomes" id="UP001233999">
    <property type="component" value="Unassembled WGS sequence"/>
</dbReference>
<organism evidence="1 2">
    <name type="scientific">Diploptera punctata</name>
    <name type="common">Pacific beetle cockroach</name>
    <dbReference type="NCBI Taxonomy" id="6984"/>
    <lineage>
        <taxon>Eukaryota</taxon>
        <taxon>Metazoa</taxon>
        <taxon>Ecdysozoa</taxon>
        <taxon>Arthropoda</taxon>
        <taxon>Hexapoda</taxon>
        <taxon>Insecta</taxon>
        <taxon>Pterygota</taxon>
        <taxon>Neoptera</taxon>
        <taxon>Polyneoptera</taxon>
        <taxon>Dictyoptera</taxon>
        <taxon>Blattodea</taxon>
        <taxon>Blaberoidea</taxon>
        <taxon>Blaberidae</taxon>
        <taxon>Diplopterinae</taxon>
        <taxon>Diploptera</taxon>
    </lineage>
</organism>
<reference evidence="1" key="2">
    <citation type="submission" date="2023-05" db="EMBL/GenBank/DDBJ databases">
        <authorList>
            <person name="Fouks B."/>
        </authorList>
    </citation>
    <scope>NUCLEOTIDE SEQUENCE</scope>
    <source>
        <strain evidence="1">Stay&amp;Tobe</strain>
        <tissue evidence="1">Testes</tissue>
    </source>
</reference>
<proteinExistence type="predicted"/>